<dbReference type="KEGG" id="pstg:E8M01_18325"/>
<evidence type="ECO:0000313" key="2">
    <source>
        <dbReference type="Proteomes" id="UP000298781"/>
    </source>
</evidence>
<sequence>MNLSGTAFLALWNGVAPGHLSAYQDWHGIEHVPERLTVPGMLAAWRYQAGDGDQAHFFTLYDLASIEVLDTPAYQRLINQPSPESIRMRPHLTGFTRIICRIAARQASPSAAFIVPLVTAEAISRDGASAGSGLAIQHGVIAADAPGHPLARATPTTGSVLLVDADDPAVLRAEIARRAPAAAATTSAFRLIGDFLPAG</sequence>
<gene>
    <name evidence="1" type="ORF">E8M01_18325</name>
</gene>
<dbReference type="OrthoDB" id="3034735at2"/>
<proteinExistence type="predicted"/>
<keyword evidence="2" id="KW-1185">Reference proteome</keyword>
<protein>
    <submittedName>
        <fullName evidence="1">Uncharacterized protein</fullName>
    </submittedName>
</protein>
<dbReference type="RefSeq" id="WP_136961439.1">
    <property type="nucleotide sequence ID" value="NZ_CP039690.1"/>
</dbReference>
<accession>A0A4D7B4P9</accession>
<name>A0A4D7B4P9_9HYPH</name>
<dbReference type="EMBL" id="CP039690">
    <property type="protein sequence ID" value="QCI65993.1"/>
    <property type="molecule type" value="Genomic_DNA"/>
</dbReference>
<dbReference type="Proteomes" id="UP000298781">
    <property type="component" value="Chromosome"/>
</dbReference>
<reference evidence="1 2" key="1">
    <citation type="submission" date="2019-04" db="EMBL/GenBank/DDBJ databases">
        <title>Phreatobacter aquaticus sp. nov.</title>
        <authorList>
            <person name="Choi A."/>
        </authorList>
    </citation>
    <scope>NUCLEOTIDE SEQUENCE [LARGE SCALE GENOMIC DNA]</scope>
    <source>
        <strain evidence="1 2">KCTC 52518</strain>
    </source>
</reference>
<dbReference type="AlphaFoldDB" id="A0A4D7B4P9"/>
<evidence type="ECO:0000313" key="1">
    <source>
        <dbReference type="EMBL" id="QCI65993.1"/>
    </source>
</evidence>
<organism evidence="1 2">
    <name type="scientific">Phreatobacter stygius</name>
    <dbReference type="NCBI Taxonomy" id="1940610"/>
    <lineage>
        <taxon>Bacteria</taxon>
        <taxon>Pseudomonadati</taxon>
        <taxon>Pseudomonadota</taxon>
        <taxon>Alphaproteobacteria</taxon>
        <taxon>Hyphomicrobiales</taxon>
        <taxon>Phreatobacteraceae</taxon>
        <taxon>Phreatobacter</taxon>
    </lineage>
</organism>